<feature type="region of interest" description="Disordered" evidence="1">
    <location>
        <begin position="33"/>
        <end position="63"/>
    </location>
</feature>
<dbReference type="AlphaFoldDB" id="A0A6G1DLD1"/>
<gene>
    <name evidence="2" type="ORF">E2562_022340</name>
</gene>
<evidence type="ECO:0000313" key="2">
    <source>
        <dbReference type="EMBL" id="KAF0913448.1"/>
    </source>
</evidence>
<protein>
    <recommendedName>
        <fullName evidence="4">DUF834 domain-containing protein</fullName>
    </recommendedName>
</protein>
<proteinExistence type="predicted"/>
<organism evidence="2 3">
    <name type="scientific">Oryza meyeriana var. granulata</name>
    <dbReference type="NCBI Taxonomy" id="110450"/>
    <lineage>
        <taxon>Eukaryota</taxon>
        <taxon>Viridiplantae</taxon>
        <taxon>Streptophyta</taxon>
        <taxon>Embryophyta</taxon>
        <taxon>Tracheophyta</taxon>
        <taxon>Spermatophyta</taxon>
        <taxon>Magnoliopsida</taxon>
        <taxon>Liliopsida</taxon>
        <taxon>Poales</taxon>
        <taxon>Poaceae</taxon>
        <taxon>BOP clade</taxon>
        <taxon>Oryzoideae</taxon>
        <taxon>Oryzeae</taxon>
        <taxon>Oryzinae</taxon>
        <taxon>Oryza</taxon>
        <taxon>Oryza meyeriana</taxon>
    </lineage>
</organism>
<evidence type="ECO:0000256" key="1">
    <source>
        <dbReference type="SAM" id="MobiDB-lite"/>
    </source>
</evidence>
<evidence type="ECO:0008006" key="4">
    <source>
        <dbReference type="Google" id="ProtNLM"/>
    </source>
</evidence>
<dbReference type="EMBL" id="SPHZ02000006">
    <property type="protein sequence ID" value="KAF0913448.1"/>
    <property type="molecule type" value="Genomic_DNA"/>
</dbReference>
<accession>A0A6G1DLD1</accession>
<feature type="compositionally biased region" description="Gly residues" evidence="1">
    <location>
        <begin position="42"/>
        <end position="56"/>
    </location>
</feature>
<reference evidence="2 3" key="1">
    <citation type="submission" date="2019-11" db="EMBL/GenBank/DDBJ databases">
        <title>Whole genome sequence of Oryza granulata.</title>
        <authorList>
            <person name="Li W."/>
        </authorList>
    </citation>
    <scope>NUCLEOTIDE SEQUENCE [LARGE SCALE GENOMIC DNA]</scope>
    <source>
        <strain evidence="3">cv. Menghai</strain>
        <tissue evidence="2">Leaf</tissue>
    </source>
</reference>
<evidence type="ECO:0000313" key="3">
    <source>
        <dbReference type="Proteomes" id="UP000479710"/>
    </source>
</evidence>
<name>A0A6G1DLD1_9ORYZ</name>
<sequence length="63" mass="6297">MVALWGRGAQSRTGLHGKMGRMGRKVEVAAVTRSTRVDVSTGGRGRGNGGIMGDTGAGSVAPG</sequence>
<comment type="caution">
    <text evidence="2">The sequence shown here is derived from an EMBL/GenBank/DDBJ whole genome shotgun (WGS) entry which is preliminary data.</text>
</comment>
<feature type="region of interest" description="Disordered" evidence="1">
    <location>
        <begin position="1"/>
        <end position="21"/>
    </location>
</feature>
<dbReference type="Proteomes" id="UP000479710">
    <property type="component" value="Unassembled WGS sequence"/>
</dbReference>
<keyword evidence="3" id="KW-1185">Reference proteome</keyword>